<protein>
    <recommendedName>
        <fullName evidence="4">Gag-pro-like protein</fullName>
    </recommendedName>
</protein>
<feature type="region of interest" description="Disordered" evidence="1">
    <location>
        <begin position="74"/>
        <end position="115"/>
    </location>
</feature>
<reference evidence="2" key="1">
    <citation type="submission" date="2018-05" db="EMBL/GenBank/DDBJ databases">
        <title>Draft genome of Mucuna pruriens seed.</title>
        <authorList>
            <person name="Nnadi N.E."/>
            <person name="Vos R."/>
            <person name="Hasami M.H."/>
            <person name="Devisetty U.K."/>
            <person name="Aguiy J.C."/>
        </authorList>
    </citation>
    <scope>NUCLEOTIDE SEQUENCE [LARGE SCALE GENOMIC DNA]</scope>
    <source>
        <strain evidence="2">JCA_2017</strain>
    </source>
</reference>
<organism evidence="2 3">
    <name type="scientific">Mucuna pruriens</name>
    <name type="common">Velvet bean</name>
    <name type="synonym">Dolichos pruriens</name>
    <dbReference type="NCBI Taxonomy" id="157652"/>
    <lineage>
        <taxon>Eukaryota</taxon>
        <taxon>Viridiplantae</taxon>
        <taxon>Streptophyta</taxon>
        <taxon>Embryophyta</taxon>
        <taxon>Tracheophyta</taxon>
        <taxon>Spermatophyta</taxon>
        <taxon>Magnoliopsida</taxon>
        <taxon>eudicotyledons</taxon>
        <taxon>Gunneridae</taxon>
        <taxon>Pentapetalae</taxon>
        <taxon>rosids</taxon>
        <taxon>fabids</taxon>
        <taxon>Fabales</taxon>
        <taxon>Fabaceae</taxon>
        <taxon>Papilionoideae</taxon>
        <taxon>50 kb inversion clade</taxon>
        <taxon>NPAAA clade</taxon>
        <taxon>indigoferoid/millettioid clade</taxon>
        <taxon>Phaseoleae</taxon>
        <taxon>Mucuna</taxon>
    </lineage>
</organism>
<proteinExistence type="predicted"/>
<evidence type="ECO:0000313" key="2">
    <source>
        <dbReference type="EMBL" id="RDY13602.1"/>
    </source>
</evidence>
<sequence length="203" mass="22692">MEHTIENVEQQNLDLRGEMGQMKEQINKIFKLLTQGATLNAAVAMMPIYPPGFAPLYLNVYPYGMPSGWKANVGEQPTAEGHEQVGMNNSGTRPTQGSGTGPYTRSTPRPQKTTFLGEENLGMLEERLRIIEGTDSHELDTVDLGLVPDVVLPADFKMPKFEKYIGSSCSRVHLAMYCRKMASYIHQDKILVHYFQDNLTGQP</sequence>
<evidence type="ECO:0008006" key="4">
    <source>
        <dbReference type="Google" id="ProtNLM"/>
    </source>
</evidence>
<dbReference type="EMBL" id="QJKJ01000246">
    <property type="protein sequence ID" value="RDY13602.1"/>
    <property type="molecule type" value="Genomic_DNA"/>
</dbReference>
<keyword evidence="3" id="KW-1185">Reference proteome</keyword>
<dbReference type="Proteomes" id="UP000257109">
    <property type="component" value="Unassembled WGS sequence"/>
</dbReference>
<feature type="non-terminal residue" evidence="2">
    <location>
        <position position="1"/>
    </location>
</feature>
<comment type="caution">
    <text evidence="2">The sequence shown here is derived from an EMBL/GenBank/DDBJ whole genome shotgun (WGS) entry which is preliminary data.</text>
</comment>
<feature type="compositionally biased region" description="Polar residues" evidence="1">
    <location>
        <begin position="86"/>
        <end position="114"/>
    </location>
</feature>
<gene>
    <name evidence="2" type="ORF">CR513_01441</name>
</gene>
<evidence type="ECO:0000313" key="3">
    <source>
        <dbReference type="Proteomes" id="UP000257109"/>
    </source>
</evidence>
<accession>A0A371IEX3</accession>
<evidence type="ECO:0000256" key="1">
    <source>
        <dbReference type="SAM" id="MobiDB-lite"/>
    </source>
</evidence>
<name>A0A371IEX3_MUCPR</name>
<dbReference type="AlphaFoldDB" id="A0A371IEX3"/>